<keyword evidence="1" id="KW-0812">Transmembrane</keyword>
<reference evidence="2" key="1">
    <citation type="journal article" date="2021" name="Proc. Natl. Acad. Sci. U.S.A.">
        <title>A Catalog of Tens of Thousands of Viruses from Human Metagenomes Reveals Hidden Associations with Chronic Diseases.</title>
        <authorList>
            <person name="Tisza M.J."/>
            <person name="Buck C.B."/>
        </authorList>
    </citation>
    <scope>NUCLEOTIDE SEQUENCE</scope>
    <source>
        <strain evidence="2">CtcfK29</strain>
    </source>
</reference>
<name>A0A8S5MJB0_9CAUD</name>
<organism evidence="2">
    <name type="scientific">CrAss-like virus sp. ctcfK29</name>
    <dbReference type="NCBI Taxonomy" id="2826827"/>
    <lineage>
        <taxon>Viruses</taxon>
        <taxon>Duplodnaviria</taxon>
        <taxon>Heunggongvirae</taxon>
        <taxon>Uroviricota</taxon>
        <taxon>Caudoviricetes</taxon>
        <taxon>Crassvirales</taxon>
    </lineage>
</organism>
<dbReference type="EMBL" id="BK014916">
    <property type="protein sequence ID" value="DAD82340.1"/>
    <property type="molecule type" value="Genomic_DNA"/>
</dbReference>
<accession>A0A8S5MJB0</accession>
<keyword evidence="1" id="KW-1133">Transmembrane helix</keyword>
<proteinExistence type="predicted"/>
<feature type="transmembrane region" description="Helical" evidence="1">
    <location>
        <begin position="89"/>
        <end position="107"/>
    </location>
</feature>
<feature type="transmembrane region" description="Helical" evidence="1">
    <location>
        <begin position="21"/>
        <end position="42"/>
    </location>
</feature>
<evidence type="ECO:0000313" key="2">
    <source>
        <dbReference type="EMBL" id="DAD82340.1"/>
    </source>
</evidence>
<evidence type="ECO:0000256" key="1">
    <source>
        <dbReference type="SAM" id="Phobius"/>
    </source>
</evidence>
<sequence>MKESENGSSMPTAIEKVIWAFYHWSAIFVPIVIMLSHWYIFYVFSQNNCELMHYSPANEVCIAWIYTILYLAVPTMLVPASYLFRWCNLFRVPFIYFIFINVERLYYGSWFCTNEMIDTHYILIYCIICIYVMELIGLCLKNQKSINRSIKLFMIHLLRRTKRMFVSSPASDKMSDEIIDIIEKKQS</sequence>
<feature type="transmembrane region" description="Helical" evidence="1">
    <location>
        <begin position="119"/>
        <end position="140"/>
    </location>
</feature>
<protein>
    <submittedName>
        <fullName evidence="2">Uncharacterized protein</fullName>
    </submittedName>
</protein>
<keyword evidence="1" id="KW-0472">Membrane</keyword>
<feature type="transmembrane region" description="Helical" evidence="1">
    <location>
        <begin position="62"/>
        <end position="82"/>
    </location>
</feature>